<protein>
    <submittedName>
        <fullName evidence="1">Uncharacterized protein</fullName>
    </submittedName>
</protein>
<dbReference type="EMBL" id="BRLH01000003">
    <property type="protein sequence ID" value="GKX55684.1"/>
    <property type="molecule type" value="Genomic_DNA"/>
</dbReference>
<organism evidence="1 2">
    <name type="scientific">Leminorella grimontii</name>
    <dbReference type="NCBI Taxonomy" id="82981"/>
    <lineage>
        <taxon>Bacteria</taxon>
        <taxon>Pseudomonadati</taxon>
        <taxon>Pseudomonadota</taxon>
        <taxon>Gammaproteobacteria</taxon>
        <taxon>Enterobacterales</taxon>
        <taxon>Budviciaceae</taxon>
        <taxon>Leminorella</taxon>
    </lineage>
</organism>
<accession>A0AAV5N3G0</accession>
<keyword evidence="2" id="KW-1185">Reference proteome</keyword>
<name>A0AAV5N3G0_9GAMM</name>
<sequence>MAHRWWKDVLDSAQSWQGLELTIGVSGRSDKTMEMVSGHRGRMSLWIGGEPLFWATVLEDHSGVWLVINEDHRVQSTLLPHVASAAVEAAKRVDPAQRMAWWSRYFAERLADVESPMLSAGRWLLLPMYYCPPSAPYKSYTPQTVDKWSFRSPALASSHGFNWTLYGEDFPDLLNLERVSFVDWWWNGYLLRGRYAVRPDDGRLKWWRKKCREGSLPPVLVWYIAGIASYVILDGHCRLQAALEEGVPPDFLVITELAEKEVRPDPERQARIVKSVEQRLCDRPGENVDSINQVLIGLYDDRYCYETTRSRAILGSGESWEREVREYLARHGLDDFLERILNRVE</sequence>
<comment type="caution">
    <text evidence="1">The sequence shown here is derived from an EMBL/GenBank/DDBJ whole genome shotgun (WGS) entry which is preliminary data.</text>
</comment>
<dbReference type="AlphaFoldDB" id="A0AAV5N3G0"/>
<proteinExistence type="predicted"/>
<dbReference type="Proteomes" id="UP001058124">
    <property type="component" value="Unassembled WGS sequence"/>
</dbReference>
<evidence type="ECO:0000313" key="1">
    <source>
        <dbReference type="EMBL" id="GKX55684.1"/>
    </source>
</evidence>
<gene>
    <name evidence="1" type="ORF">SOASR030_17960</name>
</gene>
<reference evidence="1" key="1">
    <citation type="submission" date="2022-06" db="EMBL/GenBank/DDBJ databases">
        <title>Draft genome sequences of Leminorella grimontii str. JCM5902.</title>
        <authorList>
            <person name="Wakabayashi Y."/>
            <person name="Kojima K."/>
        </authorList>
    </citation>
    <scope>NUCLEOTIDE SEQUENCE</scope>
    <source>
        <strain evidence="1">JCM 5902</strain>
    </source>
</reference>
<evidence type="ECO:0000313" key="2">
    <source>
        <dbReference type="Proteomes" id="UP001058124"/>
    </source>
</evidence>
<dbReference type="RefSeq" id="WP_027273646.1">
    <property type="nucleotide sequence ID" value="NZ_BRLH01000003.1"/>
</dbReference>